<proteinExistence type="predicted"/>
<comment type="caution">
    <text evidence="2">The sequence shown here is derived from an EMBL/GenBank/DDBJ whole genome shotgun (WGS) entry which is preliminary data.</text>
</comment>
<dbReference type="SMART" id="SM01321">
    <property type="entry name" value="Y1_Tnp"/>
    <property type="match status" value="1"/>
</dbReference>
<dbReference type="EMBL" id="JBHSMA010000002">
    <property type="protein sequence ID" value="MFC5409235.1"/>
    <property type="molecule type" value="Genomic_DNA"/>
</dbReference>
<sequence>MGLRNPIFDEYAYFLTLTVVDWVDVFTRPVYKNIVVDSLRYCQHHKGLELYAWVLMTNHLHLIASTKAGCSMSDLLRDLKKFTSKALVKSVTEGPESRQQWMLYRFEFAGRYNPKIKDYKLWQDGSEPKEIFSDSFLAQKLQYLHNNPVRAGIVEYPEEYLYSSARNYAGKRGLLEVIIL</sequence>
<feature type="domain" description="Transposase IS200-like" evidence="1">
    <location>
        <begin position="8"/>
        <end position="147"/>
    </location>
</feature>
<dbReference type="PANTHER" id="PTHR36966:SF1">
    <property type="entry name" value="REP-ASSOCIATED TYROSINE TRANSPOSASE"/>
    <property type="match status" value="1"/>
</dbReference>
<name>A0ABW0I9I9_9BACT</name>
<dbReference type="NCBIfam" id="NF047646">
    <property type="entry name" value="REP_Tyr_transpos"/>
    <property type="match status" value="1"/>
</dbReference>
<dbReference type="Pfam" id="PF01797">
    <property type="entry name" value="Y1_Tnp"/>
    <property type="match status" value="1"/>
</dbReference>
<dbReference type="InterPro" id="IPR052715">
    <property type="entry name" value="RAYT_transposase"/>
</dbReference>
<dbReference type="InterPro" id="IPR036515">
    <property type="entry name" value="Transposase_17_sf"/>
</dbReference>
<dbReference type="Gene3D" id="3.30.70.1290">
    <property type="entry name" value="Transposase IS200-like"/>
    <property type="match status" value="1"/>
</dbReference>
<dbReference type="InterPro" id="IPR002686">
    <property type="entry name" value="Transposase_17"/>
</dbReference>
<dbReference type="SUPFAM" id="SSF143422">
    <property type="entry name" value="Transposase IS200-like"/>
    <property type="match status" value="1"/>
</dbReference>
<accession>A0ABW0I9I9</accession>
<gene>
    <name evidence="2" type="ORF">ACFPMF_07955</name>
</gene>
<keyword evidence="3" id="KW-1185">Reference proteome</keyword>
<protein>
    <submittedName>
        <fullName evidence="2">Transposase</fullName>
    </submittedName>
</protein>
<evidence type="ECO:0000313" key="2">
    <source>
        <dbReference type="EMBL" id="MFC5409235.1"/>
    </source>
</evidence>
<evidence type="ECO:0000313" key="3">
    <source>
        <dbReference type="Proteomes" id="UP001596106"/>
    </source>
</evidence>
<evidence type="ECO:0000259" key="1">
    <source>
        <dbReference type="SMART" id="SM01321"/>
    </source>
</evidence>
<dbReference type="PANTHER" id="PTHR36966">
    <property type="entry name" value="REP-ASSOCIATED TYROSINE TRANSPOSASE"/>
    <property type="match status" value="1"/>
</dbReference>
<dbReference type="Proteomes" id="UP001596106">
    <property type="component" value="Unassembled WGS sequence"/>
</dbReference>
<dbReference type="RefSeq" id="WP_379842883.1">
    <property type="nucleotide sequence ID" value="NZ_JBHSMA010000002.1"/>
</dbReference>
<organism evidence="2 3">
    <name type="scientific">Larkinella bovis</name>
    <dbReference type="NCBI Taxonomy" id="683041"/>
    <lineage>
        <taxon>Bacteria</taxon>
        <taxon>Pseudomonadati</taxon>
        <taxon>Bacteroidota</taxon>
        <taxon>Cytophagia</taxon>
        <taxon>Cytophagales</taxon>
        <taxon>Spirosomataceae</taxon>
        <taxon>Larkinella</taxon>
    </lineage>
</organism>
<reference evidence="3" key="1">
    <citation type="journal article" date="2019" name="Int. J. Syst. Evol. Microbiol.">
        <title>The Global Catalogue of Microorganisms (GCM) 10K type strain sequencing project: providing services to taxonomists for standard genome sequencing and annotation.</title>
        <authorList>
            <consortium name="The Broad Institute Genomics Platform"/>
            <consortium name="The Broad Institute Genome Sequencing Center for Infectious Disease"/>
            <person name="Wu L."/>
            <person name="Ma J."/>
        </authorList>
    </citation>
    <scope>NUCLEOTIDE SEQUENCE [LARGE SCALE GENOMIC DNA]</scope>
    <source>
        <strain evidence="3">CCUG 55250</strain>
    </source>
</reference>